<keyword evidence="6 11" id="KW-0547">Nucleotide-binding</keyword>
<dbReference type="InterPro" id="IPR045800">
    <property type="entry name" value="HMBD"/>
</dbReference>
<feature type="transmembrane region" description="Helical" evidence="11">
    <location>
        <begin position="805"/>
        <end position="824"/>
    </location>
</feature>
<evidence type="ECO:0000313" key="13">
    <source>
        <dbReference type="EMBL" id="GGX11108.1"/>
    </source>
</evidence>
<dbReference type="GO" id="GO:0005524">
    <property type="term" value="F:ATP binding"/>
    <property type="evidence" value="ECO:0007669"/>
    <property type="project" value="UniProtKB-UniRule"/>
</dbReference>
<feature type="transmembrane region" description="Helical" evidence="11">
    <location>
        <begin position="278"/>
        <end position="298"/>
    </location>
</feature>
<dbReference type="NCBIfam" id="TIGR01512">
    <property type="entry name" value="ATPase-IB2_Cd"/>
    <property type="match status" value="1"/>
</dbReference>
<gene>
    <name evidence="13" type="ORF">GCM10007384_11100</name>
</gene>
<dbReference type="Pfam" id="PF00122">
    <property type="entry name" value="E1-E2_ATPase"/>
    <property type="match status" value="1"/>
</dbReference>
<evidence type="ECO:0000256" key="2">
    <source>
        <dbReference type="ARBA" id="ARBA00006024"/>
    </source>
</evidence>
<dbReference type="GO" id="GO:0005507">
    <property type="term" value="F:copper ion binding"/>
    <property type="evidence" value="ECO:0007669"/>
    <property type="project" value="TreeGrafter"/>
</dbReference>
<dbReference type="SFLD" id="SFLDF00027">
    <property type="entry name" value="p-type_atpase"/>
    <property type="match status" value="1"/>
</dbReference>
<evidence type="ECO:0000256" key="5">
    <source>
        <dbReference type="ARBA" id="ARBA00022723"/>
    </source>
</evidence>
<protein>
    <submittedName>
        <fullName evidence="13">Copper-translocating P-type ATPase</fullName>
    </submittedName>
</protein>
<evidence type="ECO:0000256" key="8">
    <source>
        <dbReference type="ARBA" id="ARBA00022967"/>
    </source>
</evidence>
<dbReference type="InterPro" id="IPR044492">
    <property type="entry name" value="P_typ_ATPase_HD_dom"/>
</dbReference>
<dbReference type="InterPro" id="IPR023214">
    <property type="entry name" value="HAD_sf"/>
</dbReference>
<sequence>MKYTYHIHGITCNGCRNHVEEIVSKVKGVSKAKVALEKAEVTIEMETHIPLEMFQEALKNDGEKYNIHKLGEHHHSKVAKEKFLTGKGTGTFYCPMHCEGEKTYDKAGDCPVCGMDLVEEQNISTSKSTQWTCPMHPEVIKEESGVCPICGMDLIPLEADSSAEDKTYKKLLKKFWIAVAFTVPIFLIAMSEMLSYNPLYSILEQKYWNWIQFALSIPVLFYATWMFYKRAWTSIKTMNLNMFTLIGVGSGIAFLFSIFALLFPDVFPSDFKTADGNVFVYFEATTVILTLVLLGQLLEARAHSKTNGAIKELLKLVPATATLVVNGEDKVIAIDTIEQGFLLRVKPGEKIPVDGSIIEGHSSIDESMVTGEPIPVDKTVDDKVNSGTINGTRSFIMKAEKVGSETLLSQIIHMVNNASRSKAPIQKLADRIAKYFVPIVLLISVITFIVWVIFGPEPPYVFAFVNAIAVLIIACPCALGLATPMSVMVGVGRGAQSGVLIKNAEALEKMNKVDTLIVDKTGTITEGKPSVEKVISTNKISEDVLLKYIVSLNQYSEHPLAEAIVNYGKSKNVSITKVHDFESITGKGVIGTVDTKKIALGNDKLLEMFSISISEDLVKKVITEQEQGKTVSFITLENEAVGYVSIFDAIKETSQNAIAELQNNGIEVIMLTGDNKNTAKAVAQQLNLKHYKAECLPEDKLNEIKTLQQQGKIVAMAGDGINDAPALAQSDVGIAMGTGTDVAIESASITLVKGDLQGIVKARQLSHKVVKNIQQNLFFAFVYNTIGVPIAAGVLYPIFGLLLSPMIAALAMSFSSVSVIANALRLRHIKI</sequence>
<comment type="similarity">
    <text evidence="2 11">Belongs to the cation transport ATPase (P-type) (TC 3.A.3) family. Type IB subfamily.</text>
</comment>
<dbReference type="PANTHER" id="PTHR43520">
    <property type="entry name" value="ATP7, ISOFORM B"/>
    <property type="match status" value="1"/>
</dbReference>
<dbReference type="InterPro" id="IPR027256">
    <property type="entry name" value="P-typ_ATPase_IB"/>
</dbReference>
<keyword evidence="4 11" id="KW-0812">Transmembrane</keyword>
<keyword evidence="5 11" id="KW-0479">Metal-binding</keyword>
<evidence type="ECO:0000256" key="9">
    <source>
        <dbReference type="ARBA" id="ARBA00022989"/>
    </source>
</evidence>
<evidence type="ECO:0000313" key="14">
    <source>
        <dbReference type="Proteomes" id="UP000601108"/>
    </source>
</evidence>
<keyword evidence="10 11" id="KW-0472">Membrane</keyword>
<dbReference type="InterPro" id="IPR023299">
    <property type="entry name" value="ATPase_P-typ_cyto_dom_N"/>
</dbReference>
<evidence type="ECO:0000259" key="12">
    <source>
        <dbReference type="PROSITE" id="PS50846"/>
    </source>
</evidence>
<dbReference type="RefSeq" id="WP_027414077.1">
    <property type="nucleotide sequence ID" value="NZ_BMWS01000005.1"/>
</dbReference>
<dbReference type="InterPro" id="IPR018303">
    <property type="entry name" value="ATPase_P-typ_P_site"/>
</dbReference>
<keyword evidence="3 11" id="KW-1003">Cell membrane</keyword>
<dbReference type="EMBL" id="BMWS01000005">
    <property type="protein sequence ID" value="GGX11108.1"/>
    <property type="molecule type" value="Genomic_DNA"/>
</dbReference>
<accession>A0A918N1I3</accession>
<feature type="transmembrane region" description="Helical" evidence="11">
    <location>
        <begin position="175"/>
        <end position="195"/>
    </location>
</feature>
<dbReference type="PRINTS" id="PR00119">
    <property type="entry name" value="CATATPASE"/>
</dbReference>
<evidence type="ECO:0000256" key="4">
    <source>
        <dbReference type="ARBA" id="ARBA00022692"/>
    </source>
</evidence>
<feature type="transmembrane region" description="Helical" evidence="11">
    <location>
        <begin position="207"/>
        <end position="228"/>
    </location>
</feature>
<dbReference type="SUPFAM" id="SSF81665">
    <property type="entry name" value="Calcium ATPase, transmembrane domain M"/>
    <property type="match status" value="1"/>
</dbReference>
<dbReference type="GO" id="GO:0060003">
    <property type="term" value="P:copper ion export"/>
    <property type="evidence" value="ECO:0007669"/>
    <property type="project" value="UniProtKB-ARBA"/>
</dbReference>
<name>A0A918N1I3_9FLAO</name>
<dbReference type="InterPro" id="IPR017969">
    <property type="entry name" value="Heavy-metal-associated_CS"/>
</dbReference>
<dbReference type="NCBIfam" id="TIGR01494">
    <property type="entry name" value="ATPase_P-type"/>
    <property type="match status" value="1"/>
</dbReference>
<dbReference type="PROSITE" id="PS50846">
    <property type="entry name" value="HMA_2"/>
    <property type="match status" value="1"/>
</dbReference>
<dbReference type="SUPFAM" id="SSF81653">
    <property type="entry name" value="Calcium ATPase, transduction domain A"/>
    <property type="match status" value="1"/>
</dbReference>
<dbReference type="Gene3D" id="3.40.50.1000">
    <property type="entry name" value="HAD superfamily/HAD-like"/>
    <property type="match status" value="1"/>
</dbReference>
<dbReference type="NCBIfam" id="TIGR01511">
    <property type="entry name" value="ATPase-IB1_Cu"/>
    <property type="match status" value="1"/>
</dbReference>
<dbReference type="InterPro" id="IPR036163">
    <property type="entry name" value="HMA_dom_sf"/>
</dbReference>
<keyword evidence="9 11" id="KW-1133">Transmembrane helix</keyword>
<keyword evidence="8" id="KW-1278">Translocase</keyword>
<feature type="domain" description="HMA" evidence="12">
    <location>
        <begin position="1"/>
        <end position="66"/>
    </location>
</feature>
<dbReference type="CDD" id="cd00371">
    <property type="entry name" value="HMA"/>
    <property type="match status" value="1"/>
</dbReference>
<dbReference type="InterPro" id="IPR023298">
    <property type="entry name" value="ATPase_P-typ_TM_dom_sf"/>
</dbReference>
<feature type="transmembrane region" description="Helical" evidence="11">
    <location>
        <begin position="777"/>
        <end position="799"/>
    </location>
</feature>
<feature type="transmembrane region" description="Helical" evidence="11">
    <location>
        <begin position="460"/>
        <end position="483"/>
    </location>
</feature>
<dbReference type="SFLD" id="SFLDG00002">
    <property type="entry name" value="C1.7:_P-type_atpase_like"/>
    <property type="match status" value="1"/>
</dbReference>
<evidence type="ECO:0000256" key="10">
    <source>
        <dbReference type="ARBA" id="ARBA00023136"/>
    </source>
</evidence>
<feature type="transmembrane region" description="Helical" evidence="11">
    <location>
        <begin position="240"/>
        <end position="263"/>
    </location>
</feature>
<dbReference type="FunFam" id="2.70.150.10:FF:000020">
    <property type="entry name" value="Copper-exporting P-type ATPase A"/>
    <property type="match status" value="1"/>
</dbReference>
<evidence type="ECO:0000256" key="11">
    <source>
        <dbReference type="RuleBase" id="RU362081"/>
    </source>
</evidence>
<dbReference type="Pfam" id="PF00403">
    <property type="entry name" value="HMA"/>
    <property type="match status" value="1"/>
</dbReference>
<dbReference type="Pfam" id="PF19335">
    <property type="entry name" value="HMBD"/>
    <property type="match status" value="2"/>
</dbReference>
<dbReference type="SUPFAM" id="SSF56784">
    <property type="entry name" value="HAD-like"/>
    <property type="match status" value="1"/>
</dbReference>
<dbReference type="InterPro" id="IPR006121">
    <property type="entry name" value="HMA_dom"/>
</dbReference>
<dbReference type="SFLD" id="SFLDS00003">
    <property type="entry name" value="Haloacid_Dehalogenase"/>
    <property type="match status" value="1"/>
</dbReference>
<dbReference type="Proteomes" id="UP000601108">
    <property type="component" value="Unassembled WGS sequence"/>
</dbReference>
<dbReference type="PANTHER" id="PTHR43520:SF8">
    <property type="entry name" value="P-TYPE CU(+) TRANSPORTER"/>
    <property type="match status" value="1"/>
</dbReference>
<dbReference type="GO" id="GO:0016887">
    <property type="term" value="F:ATP hydrolysis activity"/>
    <property type="evidence" value="ECO:0007669"/>
    <property type="project" value="InterPro"/>
</dbReference>
<dbReference type="NCBIfam" id="TIGR01525">
    <property type="entry name" value="ATPase-IB_hvy"/>
    <property type="match status" value="1"/>
</dbReference>
<dbReference type="Gene3D" id="3.30.70.100">
    <property type="match status" value="1"/>
</dbReference>
<dbReference type="SUPFAM" id="SSF55008">
    <property type="entry name" value="HMA, heavy metal-associated domain"/>
    <property type="match status" value="1"/>
</dbReference>
<organism evidence="13 14">
    <name type="scientific">Aquimarina muelleri</name>
    <dbReference type="NCBI Taxonomy" id="279356"/>
    <lineage>
        <taxon>Bacteria</taxon>
        <taxon>Pseudomonadati</taxon>
        <taxon>Bacteroidota</taxon>
        <taxon>Flavobacteriia</taxon>
        <taxon>Flavobacteriales</taxon>
        <taxon>Flavobacteriaceae</taxon>
        <taxon>Aquimarina</taxon>
    </lineage>
</organism>
<evidence type="ECO:0000256" key="6">
    <source>
        <dbReference type="ARBA" id="ARBA00022741"/>
    </source>
</evidence>
<comment type="subcellular location">
    <subcellularLocation>
        <location evidence="1">Cell membrane</location>
        <topology evidence="1">Multi-pass membrane protein</topology>
    </subcellularLocation>
</comment>
<dbReference type="InterPro" id="IPR001757">
    <property type="entry name" value="P_typ_ATPase"/>
</dbReference>
<dbReference type="GO" id="GO:0005886">
    <property type="term" value="C:plasma membrane"/>
    <property type="evidence" value="ECO:0007669"/>
    <property type="project" value="UniProtKB-SubCell"/>
</dbReference>
<dbReference type="Gene3D" id="3.40.1110.10">
    <property type="entry name" value="Calcium-transporting ATPase, cytoplasmic domain N"/>
    <property type="match status" value="2"/>
</dbReference>
<dbReference type="InterPro" id="IPR036412">
    <property type="entry name" value="HAD-like_sf"/>
</dbReference>
<dbReference type="InterPro" id="IPR059000">
    <property type="entry name" value="ATPase_P-type_domA"/>
</dbReference>
<dbReference type="PROSITE" id="PS01047">
    <property type="entry name" value="HMA_1"/>
    <property type="match status" value="1"/>
</dbReference>
<dbReference type="PROSITE" id="PS00154">
    <property type="entry name" value="ATPASE_E1_E2"/>
    <property type="match status" value="1"/>
</dbReference>
<dbReference type="AlphaFoldDB" id="A0A918N1I3"/>
<evidence type="ECO:0000256" key="3">
    <source>
        <dbReference type="ARBA" id="ARBA00022475"/>
    </source>
</evidence>
<evidence type="ECO:0000256" key="7">
    <source>
        <dbReference type="ARBA" id="ARBA00022840"/>
    </source>
</evidence>
<dbReference type="GO" id="GO:0055070">
    <property type="term" value="P:copper ion homeostasis"/>
    <property type="evidence" value="ECO:0007669"/>
    <property type="project" value="TreeGrafter"/>
</dbReference>
<dbReference type="Gene3D" id="2.70.150.10">
    <property type="entry name" value="Calcium-transporting ATPase, cytoplasmic transduction domain A"/>
    <property type="match status" value="1"/>
</dbReference>
<dbReference type="CDD" id="cd02094">
    <property type="entry name" value="P-type_ATPase_Cu-like"/>
    <property type="match status" value="1"/>
</dbReference>
<proteinExistence type="inferred from homology"/>
<feature type="transmembrane region" description="Helical" evidence="11">
    <location>
        <begin position="435"/>
        <end position="454"/>
    </location>
</feature>
<dbReference type="InterPro" id="IPR008250">
    <property type="entry name" value="ATPase_P-typ_transduc_dom_A_sf"/>
</dbReference>
<evidence type="ECO:0000256" key="1">
    <source>
        <dbReference type="ARBA" id="ARBA00004651"/>
    </source>
</evidence>
<dbReference type="PRINTS" id="PR00943">
    <property type="entry name" value="CUATPASE"/>
</dbReference>
<keyword evidence="14" id="KW-1185">Reference proteome</keyword>
<comment type="caution">
    <text evidence="13">The sequence shown here is derived from an EMBL/GenBank/DDBJ whole genome shotgun (WGS) entry which is preliminary data.</text>
</comment>
<keyword evidence="7 11" id="KW-0067">ATP-binding</keyword>
<dbReference type="Pfam" id="PF00702">
    <property type="entry name" value="Hydrolase"/>
    <property type="match status" value="1"/>
</dbReference>
<dbReference type="GO" id="GO:0043682">
    <property type="term" value="F:P-type divalent copper transporter activity"/>
    <property type="evidence" value="ECO:0007669"/>
    <property type="project" value="TreeGrafter"/>
</dbReference>
<reference evidence="13 14" key="1">
    <citation type="journal article" date="2014" name="Int. J. Syst. Evol. Microbiol.">
        <title>Complete genome sequence of Corynebacterium casei LMG S-19264T (=DSM 44701T), isolated from a smear-ripened cheese.</title>
        <authorList>
            <consortium name="US DOE Joint Genome Institute (JGI-PGF)"/>
            <person name="Walter F."/>
            <person name="Albersmeier A."/>
            <person name="Kalinowski J."/>
            <person name="Ruckert C."/>
        </authorList>
    </citation>
    <scope>NUCLEOTIDE SEQUENCE [LARGE SCALE GENOMIC DNA]</scope>
    <source>
        <strain evidence="13 14">KCTC 12285</strain>
    </source>
</reference>